<protein>
    <recommendedName>
        <fullName evidence="3">G protein-coupled receptor</fullName>
    </recommendedName>
</protein>
<dbReference type="AlphaFoldDB" id="A0AAV5WGE5"/>
<reference evidence="1" key="1">
    <citation type="submission" date="2023-10" db="EMBL/GenBank/DDBJ databases">
        <title>Genome assembly of Pristionchus species.</title>
        <authorList>
            <person name="Yoshida K."/>
            <person name="Sommer R.J."/>
        </authorList>
    </citation>
    <scope>NUCLEOTIDE SEQUENCE</scope>
    <source>
        <strain evidence="1">RS5133</strain>
    </source>
</reference>
<sequence>WVGSEHFFCIESIEICALAIELCCEFIVVGIRERVEHTMVGVRGLDNTSLSRPVSFMYCHRDGLFRRCLLSSYVVWFTSLPPQIARILSA</sequence>
<evidence type="ECO:0000313" key="2">
    <source>
        <dbReference type="Proteomes" id="UP001432322"/>
    </source>
</evidence>
<accession>A0AAV5WGE5</accession>
<evidence type="ECO:0008006" key="3">
    <source>
        <dbReference type="Google" id="ProtNLM"/>
    </source>
</evidence>
<name>A0AAV5WGE5_9BILA</name>
<proteinExistence type="predicted"/>
<dbReference type="EMBL" id="BTSY01000005">
    <property type="protein sequence ID" value="GMT30952.1"/>
    <property type="molecule type" value="Genomic_DNA"/>
</dbReference>
<feature type="non-terminal residue" evidence="1">
    <location>
        <position position="1"/>
    </location>
</feature>
<organism evidence="1 2">
    <name type="scientific">Pristionchus fissidentatus</name>
    <dbReference type="NCBI Taxonomy" id="1538716"/>
    <lineage>
        <taxon>Eukaryota</taxon>
        <taxon>Metazoa</taxon>
        <taxon>Ecdysozoa</taxon>
        <taxon>Nematoda</taxon>
        <taxon>Chromadorea</taxon>
        <taxon>Rhabditida</taxon>
        <taxon>Rhabditina</taxon>
        <taxon>Diplogasteromorpha</taxon>
        <taxon>Diplogasteroidea</taxon>
        <taxon>Neodiplogasteridae</taxon>
        <taxon>Pristionchus</taxon>
    </lineage>
</organism>
<gene>
    <name evidence="1" type="ORF">PFISCL1PPCAC_22249</name>
</gene>
<comment type="caution">
    <text evidence="1">The sequence shown here is derived from an EMBL/GenBank/DDBJ whole genome shotgun (WGS) entry which is preliminary data.</text>
</comment>
<keyword evidence="2" id="KW-1185">Reference proteome</keyword>
<evidence type="ECO:0000313" key="1">
    <source>
        <dbReference type="EMBL" id="GMT30952.1"/>
    </source>
</evidence>
<dbReference type="Proteomes" id="UP001432322">
    <property type="component" value="Unassembled WGS sequence"/>
</dbReference>